<name>A0ABP4AXF4_9ACTN</name>
<dbReference type="InterPro" id="IPR023365">
    <property type="entry name" value="Sortase_dom-sf"/>
</dbReference>
<evidence type="ECO:0000256" key="1">
    <source>
        <dbReference type="ARBA" id="ARBA00022801"/>
    </source>
</evidence>
<dbReference type="EMBL" id="BAAAHK010000007">
    <property type="protein sequence ID" value="GAA0942702.1"/>
    <property type="molecule type" value="Genomic_DNA"/>
</dbReference>
<reference evidence="4" key="1">
    <citation type="journal article" date="2019" name="Int. J. Syst. Evol. Microbiol.">
        <title>The Global Catalogue of Microorganisms (GCM) 10K type strain sequencing project: providing services to taxonomists for standard genome sequencing and annotation.</title>
        <authorList>
            <consortium name="The Broad Institute Genomics Platform"/>
            <consortium name="The Broad Institute Genome Sequencing Center for Infectious Disease"/>
            <person name="Wu L."/>
            <person name="Ma J."/>
        </authorList>
    </citation>
    <scope>NUCLEOTIDE SEQUENCE [LARGE SCALE GENOMIC DNA]</scope>
    <source>
        <strain evidence="4">JCM 10977</strain>
    </source>
</reference>
<keyword evidence="4" id="KW-1185">Reference proteome</keyword>
<organism evidence="3 4">
    <name type="scientific">Kribbella koreensis</name>
    <dbReference type="NCBI Taxonomy" id="57909"/>
    <lineage>
        <taxon>Bacteria</taxon>
        <taxon>Bacillati</taxon>
        <taxon>Actinomycetota</taxon>
        <taxon>Actinomycetes</taxon>
        <taxon>Propionibacteriales</taxon>
        <taxon>Kribbellaceae</taxon>
        <taxon>Kribbella</taxon>
    </lineage>
</organism>
<dbReference type="Pfam" id="PF04203">
    <property type="entry name" value="Sortase"/>
    <property type="match status" value="1"/>
</dbReference>
<accession>A0ABP4AXF4</accession>
<protein>
    <submittedName>
        <fullName evidence="3">Class F sortase</fullName>
    </submittedName>
</protein>
<sequence>MLGLLLFTCVALEGCAAQVNEAVPSPGTADGGTPAVGQPEPSSAVLPGRVGTPAASQRVRFVPTEIVMPGGAEAAVLPASTVAGQLVVPEHVQRVGWWDGGAEAGDPFGSVVIAGHIDSAKEGIGFFVRLERVKTGDTVELRGDGHSAKYRVNSVTSVPKDALATKSGAFDQTGDHRLVLITCTGAYDRGRGGYEKNLVVSATPLGLAK</sequence>
<evidence type="ECO:0000313" key="3">
    <source>
        <dbReference type="EMBL" id="GAA0942702.1"/>
    </source>
</evidence>
<dbReference type="Proteomes" id="UP001500542">
    <property type="component" value="Unassembled WGS sequence"/>
</dbReference>
<dbReference type="SUPFAM" id="SSF63817">
    <property type="entry name" value="Sortase"/>
    <property type="match status" value="1"/>
</dbReference>
<dbReference type="Gene3D" id="2.40.260.10">
    <property type="entry name" value="Sortase"/>
    <property type="match status" value="1"/>
</dbReference>
<gene>
    <name evidence="3" type="ORF">GCM10009554_35480</name>
</gene>
<dbReference type="CDD" id="cd05829">
    <property type="entry name" value="Sortase_F"/>
    <property type="match status" value="1"/>
</dbReference>
<keyword evidence="1" id="KW-0378">Hydrolase</keyword>
<evidence type="ECO:0000256" key="2">
    <source>
        <dbReference type="SAM" id="MobiDB-lite"/>
    </source>
</evidence>
<dbReference type="InterPro" id="IPR042001">
    <property type="entry name" value="Sortase_F"/>
</dbReference>
<proteinExistence type="predicted"/>
<feature type="region of interest" description="Disordered" evidence="2">
    <location>
        <begin position="26"/>
        <end position="45"/>
    </location>
</feature>
<dbReference type="InterPro" id="IPR005754">
    <property type="entry name" value="Sortase"/>
</dbReference>
<comment type="caution">
    <text evidence="3">The sequence shown here is derived from an EMBL/GenBank/DDBJ whole genome shotgun (WGS) entry which is preliminary data.</text>
</comment>
<evidence type="ECO:0000313" key="4">
    <source>
        <dbReference type="Proteomes" id="UP001500542"/>
    </source>
</evidence>